<sequence length="148" mass="16549">MNCRLPESKLQSEENGSFGLKIFKDVALLSTINDRFSSKGPLTHEIHDSSTYDLDPSFSLSLPPPSTSEASMKASFLMEAQRQMVPETLGPPFKFETTTSSENISNNKKHSAEASIDLNEDNDEDPRPTICKRKMYCFNHRECLASNA</sequence>
<feature type="region of interest" description="Disordered" evidence="1">
    <location>
        <begin position="87"/>
        <end position="125"/>
    </location>
</feature>
<name>A0A1D9Q379_SCLS1</name>
<dbReference type="AlphaFoldDB" id="A0A1D9Q379"/>
<gene>
    <name evidence="2" type="ORF">sscle_05g040890</name>
</gene>
<proteinExistence type="predicted"/>
<dbReference type="EMBL" id="CP017818">
    <property type="protein sequence ID" value="APA09319.1"/>
    <property type="molecule type" value="Genomic_DNA"/>
</dbReference>
<evidence type="ECO:0000313" key="3">
    <source>
        <dbReference type="Proteomes" id="UP000177798"/>
    </source>
</evidence>
<protein>
    <submittedName>
        <fullName evidence="2">Uncharacterized protein</fullName>
    </submittedName>
</protein>
<feature type="compositionally biased region" description="Polar residues" evidence="1">
    <location>
        <begin position="96"/>
        <end position="106"/>
    </location>
</feature>
<reference evidence="3" key="1">
    <citation type="journal article" date="2017" name="Genome Biol. Evol.">
        <title>The complete genome sequence of the phytopathogenic fungus Sclerotinia sclerotiorum reveals insights into the genome architecture of broad host range pathogens.</title>
        <authorList>
            <person name="Derbyshire M."/>
            <person name="Denton-Giles M."/>
            <person name="Hegedus D."/>
            <person name="Seifbarghy S."/>
            <person name="Rollins J."/>
            <person name="van Kan J."/>
            <person name="Seidl M.F."/>
            <person name="Faino L."/>
            <person name="Mbengue M."/>
            <person name="Navaud O."/>
            <person name="Raffaele S."/>
            <person name="Hammond-Kosack K."/>
            <person name="Heard S."/>
            <person name="Oliver R."/>
        </authorList>
    </citation>
    <scope>NUCLEOTIDE SEQUENCE [LARGE SCALE GENOMIC DNA]</scope>
    <source>
        <strain evidence="3">ATCC 18683 / 1980 / Ss-1</strain>
    </source>
</reference>
<dbReference type="Proteomes" id="UP000177798">
    <property type="component" value="Chromosome 5"/>
</dbReference>
<organism evidence="2 3">
    <name type="scientific">Sclerotinia sclerotiorum (strain ATCC 18683 / 1980 / Ss-1)</name>
    <name type="common">White mold</name>
    <name type="synonym">Whetzelinia sclerotiorum</name>
    <dbReference type="NCBI Taxonomy" id="665079"/>
    <lineage>
        <taxon>Eukaryota</taxon>
        <taxon>Fungi</taxon>
        <taxon>Dikarya</taxon>
        <taxon>Ascomycota</taxon>
        <taxon>Pezizomycotina</taxon>
        <taxon>Leotiomycetes</taxon>
        <taxon>Helotiales</taxon>
        <taxon>Sclerotiniaceae</taxon>
        <taxon>Sclerotinia</taxon>
    </lineage>
</organism>
<evidence type="ECO:0000313" key="2">
    <source>
        <dbReference type="EMBL" id="APA09319.1"/>
    </source>
</evidence>
<dbReference type="VEuPathDB" id="FungiDB:sscle_05g040890"/>
<evidence type="ECO:0000256" key="1">
    <source>
        <dbReference type="SAM" id="MobiDB-lite"/>
    </source>
</evidence>
<accession>A0A1D9Q379</accession>